<dbReference type="PANTHER" id="PTHR30521:SF5">
    <property type="entry name" value="BLR4509 PROTEIN"/>
    <property type="match status" value="1"/>
</dbReference>
<evidence type="ECO:0000256" key="2">
    <source>
        <dbReference type="ARBA" id="ARBA00022559"/>
    </source>
</evidence>
<comment type="cofactor">
    <cofactor evidence="1">
        <name>heme b</name>
        <dbReference type="ChEBI" id="CHEBI:60344"/>
    </cofactor>
</comment>
<evidence type="ECO:0000259" key="8">
    <source>
        <dbReference type="Pfam" id="PF21105"/>
    </source>
</evidence>
<dbReference type="InterPro" id="IPR006314">
    <property type="entry name" value="Dyp_peroxidase"/>
</dbReference>
<comment type="similarity">
    <text evidence="6">Belongs to the DyP-type peroxidase family.</text>
</comment>
<evidence type="ECO:0000313" key="10">
    <source>
        <dbReference type="Proteomes" id="UP000028870"/>
    </source>
</evidence>
<feature type="region of interest" description="Disordered" evidence="7">
    <location>
        <begin position="200"/>
        <end position="219"/>
    </location>
</feature>
<keyword evidence="3" id="KW-0479">Metal-binding</keyword>
<comment type="caution">
    <text evidence="9">The sequence shown here is derived from an EMBL/GenBank/DDBJ whole genome shotgun (WGS) entry which is preliminary data.</text>
</comment>
<dbReference type="EMBL" id="CCBB010000001">
    <property type="protein sequence ID" value="CDO05416.1"/>
    <property type="molecule type" value="Genomic_DNA"/>
</dbReference>
<dbReference type="GO" id="GO:0046872">
    <property type="term" value="F:metal ion binding"/>
    <property type="evidence" value="ECO:0007669"/>
    <property type="project" value="UniProtKB-KW"/>
</dbReference>
<evidence type="ECO:0000256" key="4">
    <source>
        <dbReference type="ARBA" id="ARBA00023002"/>
    </source>
</evidence>
<dbReference type="InterPro" id="IPR049509">
    <property type="entry name" value="DyP_N"/>
</dbReference>
<dbReference type="GO" id="GO:0004601">
    <property type="term" value="F:peroxidase activity"/>
    <property type="evidence" value="ECO:0007669"/>
    <property type="project" value="UniProtKB-KW"/>
</dbReference>
<keyword evidence="5" id="KW-0408">Iron</keyword>
<reference evidence="9" key="2">
    <citation type="submission" date="2014-03" db="EMBL/GenBank/DDBJ databases">
        <authorList>
            <person name="Urmite Genomes"/>
        </authorList>
    </citation>
    <scope>NUCLEOTIDE SEQUENCE</scope>
    <source>
        <strain evidence="9">DSM 44829</strain>
    </source>
</reference>
<dbReference type="eggNOG" id="COG2837">
    <property type="taxonomic scope" value="Bacteria"/>
</dbReference>
<dbReference type="PROSITE" id="PS51404">
    <property type="entry name" value="DYP_PEROXIDASE"/>
    <property type="match status" value="1"/>
</dbReference>
<dbReference type="InterPro" id="IPR011008">
    <property type="entry name" value="Dimeric_a/b-barrel"/>
</dbReference>
<proteinExistence type="inferred from homology"/>
<feature type="domain" description="DyP dimeric alpha+beta barrel" evidence="8">
    <location>
        <begin position="81"/>
        <end position="165"/>
    </location>
</feature>
<dbReference type="Proteomes" id="UP000028870">
    <property type="component" value="Unassembled WGS sequence"/>
</dbReference>
<keyword evidence="10" id="KW-1185">Reference proteome</keyword>
<evidence type="ECO:0000256" key="6">
    <source>
        <dbReference type="ARBA" id="ARBA00025737"/>
    </source>
</evidence>
<evidence type="ECO:0000313" key="9">
    <source>
        <dbReference type="EMBL" id="CDO05416.1"/>
    </source>
</evidence>
<evidence type="ECO:0000256" key="3">
    <source>
        <dbReference type="ARBA" id="ARBA00022723"/>
    </source>
</evidence>
<dbReference type="PANTHER" id="PTHR30521">
    <property type="entry name" value="DEFERROCHELATASE/PEROXIDASE"/>
    <property type="match status" value="1"/>
</dbReference>
<keyword evidence="2 9" id="KW-0575">Peroxidase</keyword>
<dbReference type="AlphaFoldDB" id="W9AS28"/>
<name>W9AS28_MYCCO</name>
<evidence type="ECO:0000256" key="7">
    <source>
        <dbReference type="SAM" id="MobiDB-lite"/>
    </source>
</evidence>
<reference evidence="9" key="1">
    <citation type="submission" date="2014-03" db="EMBL/GenBank/DDBJ databases">
        <title>Draft Genome Sequence of Mycobacterium cosmeticum DSM 44829.</title>
        <authorList>
            <person name="Croce O."/>
            <person name="Robert C."/>
            <person name="Raoult D."/>
            <person name="Drancourt M."/>
        </authorList>
    </citation>
    <scope>NUCLEOTIDE SEQUENCE [LARGE SCALE GENOMIC DNA]</scope>
    <source>
        <strain evidence="9">DSM 44829</strain>
    </source>
</reference>
<dbReference type="SUPFAM" id="SSF54909">
    <property type="entry name" value="Dimeric alpha+beta barrel"/>
    <property type="match status" value="1"/>
</dbReference>
<organism evidence="9 10">
    <name type="scientific">Mycolicibacterium cosmeticum</name>
    <dbReference type="NCBI Taxonomy" id="258533"/>
    <lineage>
        <taxon>Bacteria</taxon>
        <taxon>Bacillati</taxon>
        <taxon>Actinomycetota</taxon>
        <taxon>Actinomycetes</taxon>
        <taxon>Mycobacteriales</taxon>
        <taxon>Mycobacteriaceae</taxon>
        <taxon>Mycolicibacterium</taxon>
    </lineage>
</organism>
<evidence type="ECO:0000256" key="5">
    <source>
        <dbReference type="ARBA" id="ARBA00023004"/>
    </source>
</evidence>
<protein>
    <submittedName>
        <fullName evidence="9">Iron-dependent peroxidase</fullName>
    </submittedName>
</protein>
<accession>W9AS28</accession>
<dbReference type="STRING" id="258533.BN977_00184"/>
<dbReference type="GO" id="GO:0020037">
    <property type="term" value="F:heme binding"/>
    <property type="evidence" value="ECO:0007669"/>
    <property type="project" value="InterPro"/>
</dbReference>
<evidence type="ECO:0000256" key="1">
    <source>
        <dbReference type="ARBA" id="ARBA00001970"/>
    </source>
</evidence>
<keyword evidence="4" id="KW-0560">Oxidoreductase</keyword>
<sequence>MAGGRLGVGQGRAQLTEYPEEAVLELDDIQHILLTRTPALTGRYEFLTFDTPAGGRAWLSELVDKTQSAADAAATMDESDRWVTLAFTWSGLRALGVPADSLGTFPAEFREGMASRAGILGDTGTSAPEHWVGGLAGADLHAIAILFSRTEEQCRRSIAEHDKLLARTDGVRSLSHLDLNATPPFNYAHDHFGFRDRLSQPVMKGSGEEPTPGSGDPLEPGEFILGYPDEAGPVTRLPQPEVLSRNGSYMAYRRLEEHVAVFRDYLRENAATPEAEDLLAAKFMGRWRSGAPLVLAPDRDDPELGADPMRNNDFGYKEMDPFGYACPLGSHARRLNPRDTAHYMNRRRMIRRGATYGPALPEGAPDDGVDRGIAAFIICADLVRQFEFAQNVWINDKTFHELGNEHDPICGSQDGTLDFTVPKRPIRKVHKGIPAFTTLRGGAYFFLPGIAALRYLAALDGEDQR</sequence>
<gene>
    <name evidence="9" type="ORF">BN977_00184</name>
</gene>
<dbReference type="GO" id="GO:0005829">
    <property type="term" value="C:cytosol"/>
    <property type="evidence" value="ECO:0007669"/>
    <property type="project" value="TreeGrafter"/>
</dbReference>
<dbReference type="Pfam" id="PF21105">
    <property type="entry name" value="DyP_N"/>
    <property type="match status" value="1"/>
</dbReference>